<evidence type="ECO:0000313" key="1">
    <source>
        <dbReference type="EMBL" id="PVH67197.1"/>
    </source>
</evidence>
<dbReference type="Gramene" id="PVH67197">
    <property type="protein sequence ID" value="PVH67197"/>
    <property type="gene ID" value="PAHAL_1G448300"/>
</dbReference>
<dbReference type="EMBL" id="CM008046">
    <property type="protein sequence ID" value="PVH67197.1"/>
    <property type="molecule type" value="Genomic_DNA"/>
</dbReference>
<organism evidence="1">
    <name type="scientific">Panicum hallii</name>
    <dbReference type="NCBI Taxonomy" id="206008"/>
    <lineage>
        <taxon>Eukaryota</taxon>
        <taxon>Viridiplantae</taxon>
        <taxon>Streptophyta</taxon>
        <taxon>Embryophyta</taxon>
        <taxon>Tracheophyta</taxon>
        <taxon>Spermatophyta</taxon>
        <taxon>Magnoliopsida</taxon>
        <taxon>Liliopsida</taxon>
        <taxon>Poales</taxon>
        <taxon>Poaceae</taxon>
        <taxon>PACMAD clade</taxon>
        <taxon>Panicoideae</taxon>
        <taxon>Panicodae</taxon>
        <taxon>Paniceae</taxon>
        <taxon>Panicinae</taxon>
        <taxon>Panicum</taxon>
        <taxon>Panicum sect. Panicum</taxon>
    </lineage>
</organism>
<sequence length="98" mass="10560">MLQHHVRSSVAAAHCSIMLGSGGSGPLRSPTCITVRSSNQQARQAVTGTCPEQPKAARPCCCVTGDASRVEPDKFTSHGTFRSMWRSVVYPSIHILHK</sequence>
<proteinExistence type="predicted"/>
<dbReference type="AlphaFoldDB" id="A0A2T8KYE0"/>
<gene>
    <name evidence="1" type="ORF">PAHAL_1G448300</name>
</gene>
<dbReference type="Proteomes" id="UP000243499">
    <property type="component" value="Chromosome 1"/>
</dbReference>
<accession>A0A2T8KYE0</accession>
<name>A0A2T8KYE0_9POAL</name>
<reference evidence="1" key="1">
    <citation type="submission" date="2018-04" db="EMBL/GenBank/DDBJ databases">
        <title>WGS assembly of Panicum hallii.</title>
        <authorList>
            <person name="Lovell J."/>
            <person name="Jenkins J."/>
            <person name="Lowry D."/>
            <person name="Mamidi S."/>
            <person name="Sreedasyam A."/>
            <person name="Weng X."/>
            <person name="Barry K."/>
            <person name="Bonette J."/>
            <person name="Campitelli B."/>
            <person name="Daum C."/>
            <person name="Gordon S."/>
            <person name="Gould B."/>
            <person name="Lipzen A."/>
            <person name="Macqueen A."/>
            <person name="Palacio-Mejia J."/>
            <person name="Plott C."/>
            <person name="Shakirov E."/>
            <person name="Shu S."/>
            <person name="Yoshinaga Y."/>
            <person name="Zane M."/>
            <person name="Rokhsar D."/>
            <person name="Grimwood J."/>
            <person name="Schmutz J."/>
            <person name="Juenger T."/>
        </authorList>
    </citation>
    <scope>NUCLEOTIDE SEQUENCE [LARGE SCALE GENOMIC DNA]</scope>
    <source>
        <strain evidence="1">FIL2</strain>
    </source>
</reference>
<protein>
    <submittedName>
        <fullName evidence="1">Uncharacterized protein</fullName>
    </submittedName>
</protein>